<sequence>THTTAVRAGSAAKGSLLAGVSKEYVDGVSRVLELALDASSKWEVAHTDFLDPPTREAALTALKRMADCSGIVSGGYPQAERCRLSVGRPDVLELSGASEEELGRGYPGAVAALEVSGNFMFDSAAHPDFLGAILNTGVVRSKVGDIVVQGERGAQILVVPEMVDFFKGALKTVRTVPVTVEEVPLTDLRVRPPKVDSIKTFEASLRVDAIGSAGFRMSRSKLVDMIESKQVRVNWKEVTKSGLTVKTGDVISIRGKGRVEVGEISETKKGRFQVELTRFV</sequence>
<dbReference type="Pfam" id="PF01479">
    <property type="entry name" value="S4"/>
    <property type="match status" value="1"/>
</dbReference>
<keyword evidence="1" id="KW-0694">RNA-binding</keyword>
<dbReference type="CDD" id="cd00165">
    <property type="entry name" value="S4"/>
    <property type="match status" value="1"/>
</dbReference>
<evidence type="ECO:0000259" key="2">
    <source>
        <dbReference type="SMART" id="SM00363"/>
    </source>
</evidence>
<dbReference type="InterPro" id="IPR002942">
    <property type="entry name" value="S4_RNA-bd"/>
</dbReference>
<dbReference type="InterPro" id="IPR040591">
    <property type="entry name" value="RqcP2_RBD"/>
</dbReference>
<dbReference type="NCBIfam" id="TIGR03069">
    <property type="entry name" value="PS_II_S4"/>
    <property type="match status" value="1"/>
</dbReference>
<dbReference type="AlphaFoldDB" id="A0A1Y1I881"/>
<feature type="domain" description="RNA-binding S4" evidence="2">
    <location>
        <begin position="205"/>
        <end position="265"/>
    </location>
</feature>
<dbReference type="InterPro" id="IPR017506">
    <property type="entry name" value="PSII_S4"/>
</dbReference>
<feature type="non-terminal residue" evidence="3">
    <location>
        <position position="1"/>
    </location>
</feature>
<dbReference type="SUPFAM" id="SSF55174">
    <property type="entry name" value="Alpha-L RNA-binding motif"/>
    <property type="match status" value="1"/>
</dbReference>
<keyword evidence="4" id="KW-1185">Reference proteome</keyword>
<dbReference type="PANTHER" id="PTHR13633:SF3">
    <property type="entry name" value="MITOCHONDRIAL TRANSCRIPTION RESCUE FACTOR 1"/>
    <property type="match status" value="1"/>
</dbReference>
<dbReference type="STRING" id="105231.A0A1Y1I881"/>
<dbReference type="PANTHER" id="PTHR13633">
    <property type="entry name" value="MITOCHONDRIAL TRANSCRIPTION RESCUE FACTOR 1"/>
    <property type="match status" value="1"/>
</dbReference>
<name>A0A1Y1I881_KLENI</name>
<dbReference type="PROSITE" id="PS50889">
    <property type="entry name" value="S4"/>
    <property type="match status" value="1"/>
</dbReference>
<dbReference type="GO" id="GO:0003723">
    <property type="term" value="F:RNA binding"/>
    <property type="evidence" value="ECO:0007669"/>
    <property type="project" value="UniProtKB-KW"/>
</dbReference>
<proteinExistence type="predicted"/>
<accession>A0A1Y1I881</accession>
<evidence type="ECO:0000313" key="4">
    <source>
        <dbReference type="Proteomes" id="UP000054558"/>
    </source>
</evidence>
<dbReference type="SMART" id="SM00363">
    <property type="entry name" value="S4"/>
    <property type="match status" value="1"/>
</dbReference>
<evidence type="ECO:0000256" key="1">
    <source>
        <dbReference type="PROSITE-ProRule" id="PRU00182"/>
    </source>
</evidence>
<dbReference type="InterPro" id="IPR036986">
    <property type="entry name" value="S4_RNA-bd_sf"/>
</dbReference>
<dbReference type="OMA" id="SKWEVAH"/>
<organism evidence="3 4">
    <name type="scientific">Klebsormidium nitens</name>
    <name type="common">Green alga</name>
    <name type="synonym">Ulothrix nitens</name>
    <dbReference type="NCBI Taxonomy" id="105231"/>
    <lineage>
        <taxon>Eukaryota</taxon>
        <taxon>Viridiplantae</taxon>
        <taxon>Streptophyta</taxon>
        <taxon>Klebsormidiophyceae</taxon>
        <taxon>Klebsormidiales</taxon>
        <taxon>Klebsormidiaceae</taxon>
        <taxon>Klebsormidium</taxon>
    </lineage>
</organism>
<evidence type="ECO:0000313" key="3">
    <source>
        <dbReference type="EMBL" id="GAQ86162.1"/>
    </source>
</evidence>
<dbReference type="Gene3D" id="3.30.70.330">
    <property type="match status" value="1"/>
</dbReference>
<dbReference type="EMBL" id="DF237223">
    <property type="protein sequence ID" value="GAQ86162.1"/>
    <property type="molecule type" value="Genomic_DNA"/>
</dbReference>
<dbReference type="Pfam" id="PF17774">
    <property type="entry name" value="YlmH_RBD"/>
    <property type="match status" value="1"/>
</dbReference>
<dbReference type="Gene3D" id="3.10.290.10">
    <property type="entry name" value="RNA-binding S4 domain"/>
    <property type="match status" value="1"/>
</dbReference>
<protein>
    <recommendedName>
        <fullName evidence="2">RNA-binding S4 domain-containing protein</fullName>
    </recommendedName>
</protein>
<dbReference type="InterPro" id="IPR012677">
    <property type="entry name" value="Nucleotide-bd_a/b_plait_sf"/>
</dbReference>
<dbReference type="Gene3D" id="3.30.1370.160">
    <property type="match status" value="1"/>
</dbReference>
<gene>
    <name evidence="3" type="ORF">KFL_002740010</name>
</gene>
<dbReference type="OrthoDB" id="4150at2759"/>
<reference evidence="3 4" key="1">
    <citation type="journal article" date="2014" name="Nat. Commun.">
        <title>Klebsormidium flaccidum genome reveals primary factors for plant terrestrial adaptation.</title>
        <authorList>
            <person name="Hori K."/>
            <person name="Maruyama F."/>
            <person name="Fujisawa T."/>
            <person name="Togashi T."/>
            <person name="Yamamoto N."/>
            <person name="Seo M."/>
            <person name="Sato S."/>
            <person name="Yamada T."/>
            <person name="Mori H."/>
            <person name="Tajima N."/>
            <person name="Moriyama T."/>
            <person name="Ikeuchi M."/>
            <person name="Watanabe M."/>
            <person name="Wada H."/>
            <person name="Kobayashi K."/>
            <person name="Saito M."/>
            <person name="Masuda T."/>
            <person name="Sasaki-Sekimoto Y."/>
            <person name="Mashiguchi K."/>
            <person name="Awai K."/>
            <person name="Shimojima M."/>
            <person name="Masuda S."/>
            <person name="Iwai M."/>
            <person name="Nobusawa T."/>
            <person name="Narise T."/>
            <person name="Kondo S."/>
            <person name="Saito H."/>
            <person name="Sato R."/>
            <person name="Murakawa M."/>
            <person name="Ihara Y."/>
            <person name="Oshima-Yamada Y."/>
            <person name="Ohtaka K."/>
            <person name="Satoh M."/>
            <person name="Sonobe K."/>
            <person name="Ishii M."/>
            <person name="Ohtani R."/>
            <person name="Kanamori-Sato M."/>
            <person name="Honoki R."/>
            <person name="Miyazaki D."/>
            <person name="Mochizuki H."/>
            <person name="Umetsu J."/>
            <person name="Higashi K."/>
            <person name="Shibata D."/>
            <person name="Kamiya Y."/>
            <person name="Sato N."/>
            <person name="Nakamura Y."/>
            <person name="Tabata S."/>
            <person name="Ida S."/>
            <person name="Kurokawa K."/>
            <person name="Ohta H."/>
        </authorList>
    </citation>
    <scope>NUCLEOTIDE SEQUENCE [LARGE SCALE GENOMIC DNA]</scope>
    <source>
        <strain evidence="3 4">NIES-2285</strain>
    </source>
</reference>
<dbReference type="Proteomes" id="UP000054558">
    <property type="component" value="Unassembled WGS sequence"/>
</dbReference>